<feature type="transmembrane region" description="Helical" evidence="8">
    <location>
        <begin position="333"/>
        <end position="354"/>
    </location>
</feature>
<feature type="transmembrane region" description="Helical" evidence="8">
    <location>
        <begin position="374"/>
        <end position="394"/>
    </location>
</feature>
<proteinExistence type="inferred from homology"/>
<dbReference type="InterPro" id="IPR004268">
    <property type="entry name" value="MurJ"/>
</dbReference>
<dbReference type="GO" id="GO:0005886">
    <property type="term" value="C:plasma membrane"/>
    <property type="evidence" value="ECO:0007669"/>
    <property type="project" value="UniProtKB-SubCell"/>
</dbReference>
<evidence type="ECO:0000256" key="5">
    <source>
        <dbReference type="ARBA" id="ARBA00022984"/>
    </source>
</evidence>
<evidence type="ECO:0000256" key="1">
    <source>
        <dbReference type="ARBA" id="ARBA00004651"/>
    </source>
</evidence>
<organism evidence="9">
    <name type="scientific">hydrothermal vent metagenome</name>
    <dbReference type="NCBI Taxonomy" id="652676"/>
    <lineage>
        <taxon>unclassified sequences</taxon>
        <taxon>metagenomes</taxon>
        <taxon>ecological metagenomes</taxon>
    </lineage>
</organism>
<feature type="transmembrane region" description="Helical" evidence="8">
    <location>
        <begin position="401"/>
        <end position="420"/>
    </location>
</feature>
<feature type="transmembrane region" description="Helical" evidence="8">
    <location>
        <begin position="291"/>
        <end position="312"/>
    </location>
</feature>
<dbReference type="PANTHER" id="PTHR47019">
    <property type="entry name" value="LIPID II FLIPPASE MURJ"/>
    <property type="match status" value="1"/>
</dbReference>
<dbReference type="CDD" id="cd13123">
    <property type="entry name" value="MATE_MurJ_like"/>
    <property type="match status" value="1"/>
</dbReference>
<keyword evidence="3 8" id="KW-0812">Transmembrane</keyword>
<dbReference type="Pfam" id="PF03023">
    <property type="entry name" value="MurJ"/>
    <property type="match status" value="1"/>
</dbReference>
<feature type="transmembrane region" description="Helical" evidence="8">
    <location>
        <begin position="148"/>
        <end position="168"/>
    </location>
</feature>
<sequence length="454" mass="49268">MSIYKSHANHSNSHRTLLRSISILSIGTLSSRILGFFRDVILAKFLGTGLKADAFFVAFKIPNLFRDFVGEGATNAAVIPILTEYQSKQDKANFWRLVNVVLVWALMLLSALTLCGMFLTPVIVRMIAPGFIVTPEKLQLTIALTKGMFPYLVFIGLTAYSFGILHTLRSFVVPAFTPCLLNIAIIISALVSWHRNIEPIFGVAVGVLIGGVLQLMFQVPALYKAGVRYQRPKSLYHPGAARIGKLLLPRMIGSGVYQLTVLIDTLCASLSMVVGQGGISAIYFATRLIQFPMGIFGVSVASAALPSLSALAGKKDMKAFKEMVFFSLRNVSIVMGASTGILFFLAEPIVRLLFERGVFSAYSTQITSGALRFYALGLCSFAGIKILVTAFHALQDTKTPVKSAAICLGINAVLNIILMFPLKLVGIALASSISATINFTILLCLLNKKLKAYH</sequence>
<keyword evidence="2" id="KW-1003">Cell membrane</keyword>
<dbReference type="GO" id="GO:0009252">
    <property type="term" value="P:peptidoglycan biosynthetic process"/>
    <property type="evidence" value="ECO:0007669"/>
    <property type="project" value="UniProtKB-KW"/>
</dbReference>
<keyword evidence="6 8" id="KW-1133">Transmembrane helix</keyword>
<comment type="subcellular location">
    <subcellularLocation>
        <location evidence="1">Cell membrane</location>
        <topology evidence="1">Multi-pass membrane protein</topology>
    </subcellularLocation>
</comment>
<gene>
    <name evidence="9" type="ORF">MNBD_UNCLBAC01-81</name>
</gene>
<dbReference type="EMBL" id="UOGJ01000099">
    <property type="protein sequence ID" value="VAX36536.1"/>
    <property type="molecule type" value="Genomic_DNA"/>
</dbReference>
<evidence type="ECO:0000256" key="2">
    <source>
        <dbReference type="ARBA" id="ARBA00022475"/>
    </source>
</evidence>
<keyword evidence="7 8" id="KW-0472">Membrane</keyword>
<name>A0A3B1D0V3_9ZZZZ</name>
<dbReference type="GO" id="GO:0015648">
    <property type="term" value="F:lipid-linked peptidoglycan transporter activity"/>
    <property type="evidence" value="ECO:0007669"/>
    <property type="project" value="TreeGrafter"/>
</dbReference>
<feature type="transmembrane region" description="Helical" evidence="8">
    <location>
        <begin position="426"/>
        <end position="446"/>
    </location>
</feature>
<keyword evidence="4" id="KW-0133">Cell shape</keyword>
<feature type="transmembrane region" description="Helical" evidence="8">
    <location>
        <begin position="97"/>
        <end position="128"/>
    </location>
</feature>
<dbReference type="GO" id="GO:0034204">
    <property type="term" value="P:lipid translocation"/>
    <property type="evidence" value="ECO:0007669"/>
    <property type="project" value="TreeGrafter"/>
</dbReference>
<keyword evidence="5" id="KW-0573">Peptidoglycan synthesis</keyword>
<dbReference type="NCBIfam" id="TIGR01695">
    <property type="entry name" value="murJ_mviN"/>
    <property type="match status" value="1"/>
</dbReference>
<evidence type="ECO:0000313" key="9">
    <source>
        <dbReference type="EMBL" id="VAX36536.1"/>
    </source>
</evidence>
<dbReference type="HAMAP" id="MF_02078">
    <property type="entry name" value="MurJ_MviN"/>
    <property type="match status" value="1"/>
</dbReference>
<evidence type="ECO:0000256" key="3">
    <source>
        <dbReference type="ARBA" id="ARBA00022692"/>
    </source>
</evidence>
<dbReference type="InterPro" id="IPR051050">
    <property type="entry name" value="Lipid_II_flippase_MurJ/MviN"/>
</dbReference>
<dbReference type="PANTHER" id="PTHR47019:SF1">
    <property type="entry name" value="LIPID II FLIPPASE MURJ"/>
    <property type="match status" value="1"/>
</dbReference>
<reference evidence="9" key="1">
    <citation type="submission" date="2018-06" db="EMBL/GenBank/DDBJ databases">
        <authorList>
            <person name="Zhirakovskaya E."/>
        </authorList>
    </citation>
    <scope>NUCLEOTIDE SEQUENCE</scope>
</reference>
<dbReference type="PRINTS" id="PR01806">
    <property type="entry name" value="VIRFACTRMVIN"/>
</dbReference>
<feature type="transmembrane region" description="Helical" evidence="8">
    <location>
        <begin position="259"/>
        <end position="285"/>
    </location>
</feature>
<dbReference type="AlphaFoldDB" id="A0A3B1D0V3"/>
<evidence type="ECO:0000256" key="6">
    <source>
        <dbReference type="ARBA" id="ARBA00022989"/>
    </source>
</evidence>
<evidence type="ECO:0000256" key="4">
    <source>
        <dbReference type="ARBA" id="ARBA00022960"/>
    </source>
</evidence>
<evidence type="ECO:0000256" key="8">
    <source>
        <dbReference type="SAM" id="Phobius"/>
    </source>
</evidence>
<evidence type="ECO:0000256" key="7">
    <source>
        <dbReference type="ARBA" id="ARBA00023136"/>
    </source>
</evidence>
<feature type="transmembrane region" description="Helical" evidence="8">
    <location>
        <begin position="175"/>
        <end position="194"/>
    </location>
</feature>
<accession>A0A3B1D0V3</accession>
<protein>
    <submittedName>
        <fullName evidence="9">Proposed peptidoglycan lipid II flippase MurJ</fullName>
    </submittedName>
</protein>
<feature type="transmembrane region" description="Helical" evidence="8">
    <location>
        <begin position="200"/>
        <end position="223"/>
    </location>
</feature>
<dbReference type="GO" id="GO:0008360">
    <property type="term" value="P:regulation of cell shape"/>
    <property type="evidence" value="ECO:0007669"/>
    <property type="project" value="UniProtKB-KW"/>
</dbReference>